<keyword evidence="1" id="KW-0378">Hydrolase</keyword>
<dbReference type="Proteomes" id="UP000188184">
    <property type="component" value="Chromosome"/>
</dbReference>
<keyword evidence="4" id="KW-1185">Reference proteome</keyword>
<dbReference type="EMBL" id="CP019640">
    <property type="protein sequence ID" value="AQQ52591.1"/>
    <property type="molecule type" value="Genomic_DNA"/>
</dbReference>
<dbReference type="OrthoDB" id="7376250at2"/>
<dbReference type="GO" id="GO:0016787">
    <property type="term" value="F:hydrolase activity"/>
    <property type="evidence" value="ECO:0007669"/>
    <property type="project" value="UniProtKB-KW"/>
</dbReference>
<protein>
    <submittedName>
        <fullName evidence="3">DNA mismatch repair protein MutT</fullName>
    </submittedName>
</protein>
<evidence type="ECO:0000313" key="4">
    <source>
        <dbReference type="Proteomes" id="UP000188184"/>
    </source>
</evidence>
<dbReference type="PROSITE" id="PS00893">
    <property type="entry name" value="NUDIX_BOX"/>
    <property type="match status" value="1"/>
</dbReference>
<evidence type="ECO:0000313" key="3">
    <source>
        <dbReference type="EMBL" id="AQQ52591.1"/>
    </source>
</evidence>
<dbReference type="InterPro" id="IPR015797">
    <property type="entry name" value="NUDIX_hydrolase-like_dom_sf"/>
</dbReference>
<evidence type="ECO:0000256" key="1">
    <source>
        <dbReference type="ARBA" id="ARBA00022801"/>
    </source>
</evidence>
<feature type="domain" description="Nudix hydrolase" evidence="2">
    <location>
        <begin position="2"/>
        <end position="143"/>
    </location>
</feature>
<evidence type="ECO:0000259" key="2">
    <source>
        <dbReference type="PROSITE" id="PS51462"/>
    </source>
</evidence>
<dbReference type="InterPro" id="IPR000086">
    <property type="entry name" value="NUDIX_hydrolase_dom"/>
</dbReference>
<organism evidence="3 4">
    <name type="scientific">Planococcus lenghuensis</name>
    <dbReference type="NCBI Taxonomy" id="2213202"/>
    <lineage>
        <taxon>Bacteria</taxon>
        <taxon>Bacillati</taxon>
        <taxon>Bacillota</taxon>
        <taxon>Bacilli</taxon>
        <taxon>Bacillales</taxon>
        <taxon>Caryophanaceae</taxon>
        <taxon>Planococcus</taxon>
    </lineage>
</organism>
<dbReference type="KEGG" id="pmar:B0X71_05430"/>
<dbReference type="Gene3D" id="3.90.79.10">
    <property type="entry name" value="Nucleoside Triphosphate Pyrophosphohydrolase"/>
    <property type="match status" value="1"/>
</dbReference>
<dbReference type="PROSITE" id="PS51462">
    <property type="entry name" value="NUDIX"/>
    <property type="match status" value="1"/>
</dbReference>
<proteinExistence type="predicted"/>
<sequence length="144" mass="16577">MVPRANALGLIIRDGSFLLEEQKGKHSNGDGYFYRPIGGTIELGEWSEETLKREFVEELGVSIRIRRYLSCMENIYRIEGKIGHEITQMYLVEFEDERHYAQEIFAVAEGDRVTHAKWIPKAELLTGELVLYPEGLIDLIAVEF</sequence>
<dbReference type="SUPFAM" id="SSF55811">
    <property type="entry name" value="Nudix"/>
    <property type="match status" value="1"/>
</dbReference>
<dbReference type="InterPro" id="IPR020084">
    <property type="entry name" value="NUDIX_hydrolase_CS"/>
</dbReference>
<gene>
    <name evidence="3" type="ORF">B0X71_05430</name>
</gene>
<dbReference type="AlphaFoldDB" id="A0A1Q2KWM2"/>
<name>A0A1Q2KWM2_9BACL</name>
<dbReference type="Pfam" id="PF00293">
    <property type="entry name" value="NUDIX"/>
    <property type="match status" value="1"/>
</dbReference>
<dbReference type="CDD" id="cd04688">
    <property type="entry name" value="NUDIX_Hydrolase"/>
    <property type="match status" value="1"/>
</dbReference>
<accession>A0A1Q2KWM2</accession>
<reference evidence="3 4" key="1">
    <citation type="submission" date="2017-02" db="EMBL/GenBank/DDBJ databases">
        <title>The complete genomic sequence of a novel cold adapted crude oil-degrading bacterium Planococcus qaidamina Y42.</title>
        <authorList>
            <person name="Yang R."/>
        </authorList>
    </citation>
    <scope>NUCLEOTIDE SEQUENCE [LARGE SCALE GENOMIC DNA]</scope>
    <source>
        <strain evidence="3 4">Y42</strain>
    </source>
</reference>
<dbReference type="RefSeq" id="WP_077588474.1">
    <property type="nucleotide sequence ID" value="NZ_CP019640.1"/>
</dbReference>